<dbReference type="GO" id="GO:0016020">
    <property type="term" value="C:membrane"/>
    <property type="evidence" value="ECO:0007669"/>
    <property type="project" value="UniProtKB-SubCell"/>
</dbReference>
<evidence type="ECO:0000256" key="5">
    <source>
        <dbReference type="SAM" id="Phobius"/>
    </source>
</evidence>
<name>A0AAU8U2C9_9BACT</name>
<evidence type="ECO:0000313" key="7">
    <source>
        <dbReference type="Proteomes" id="UP000063971"/>
    </source>
</evidence>
<dbReference type="KEGG" id="cure:CUREO_1627"/>
<dbReference type="RefSeq" id="WP_050335896.1">
    <property type="nucleotide sequence ID" value="NZ_CP012195.1"/>
</dbReference>
<comment type="subcellular location">
    <subcellularLocation>
        <location evidence="1">Membrane</location>
        <topology evidence="1">Multi-pass membrane protein</topology>
    </subcellularLocation>
</comment>
<dbReference type="InterPro" id="IPR007688">
    <property type="entry name" value="Conjugal_tfr_TrbL/VirB6"/>
</dbReference>
<organism evidence="6 7">
    <name type="scientific">Campylobacter ureolyticus RIGS 9880</name>
    <dbReference type="NCBI Taxonomy" id="1032069"/>
    <lineage>
        <taxon>Bacteria</taxon>
        <taxon>Pseudomonadati</taxon>
        <taxon>Campylobacterota</taxon>
        <taxon>Epsilonproteobacteria</taxon>
        <taxon>Campylobacterales</taxon>
        <taxon>Campylobacteraceae</taxon>
        <taxon>Campylobacter</taxon>
    </lineage>
</organism>
<accession>A0AAU8U2C9</accession>
<keyword evidence="2 5" id="KW-0812">Transmembrane</keyword>
<dbReference type="AlphaFoldDB" id="A0AAU8U2C9"/>
<dbReference type="GO" id="GO:0030255">
    <property type="term" value="P:protein secretion by the type IV secretion system"/>
    <property type="evidence" value="ECO:0007669"/>
    <property type="project" value="InterPro"/>
</dbReference>
<protein>
    <submittedName>
        <fullName evidence="6">Type IV secretion system protein VirB6</fullName>
    </submittedName>
</protein>
<feature type="transmembrane region" description="Helical" evidence="5">
    <location>
        <begin position="78"/>
        <end position="98"/>
    </location>
</feature>
<evidence type="ECO:0000256" key="4">
    <source>
        <dbReference type="ARBA" id="ARBA00023136"/>
    </source>
</evidence>
<feature type="transmembrane region" description="Helical" evidence="5">
    <location>
        <begin position="276"/>
        <end position="293"/>
    </location>
</feature>
<feature type="transmembrane region" description="Helical" evidence="5">
    <location>
        <begin position="237"/>
        <end position="255"/>
    </location>
</feature>
<reference evidence="6 7" key="1">
    <citation type="journal article" date="2015" name="Genome Announc.">
        <title>Complete Genome Sequence of the Campylobacter ureolyticus Clinical Isolate RIGS 9880.</title>
        <authorList>
            <person name="Miller W.G."/>
            <person name="Yee E."/>
            <person name="On S.L."/>
            <person name="Andersen L.P."/>
            <person name="Bono J.L."/>
        </authorList>
    </citation>
    <scope>NUCLEOTIDE SEQUENCE [LARGE SCALE GENOMIC DNA]</scope>
    <source>
        <strain evidence="6 7">RIGS 9880</strain>
    </source>
</reference>
<keyword evidence="4 5" id="KW-0472">Membrane</keyword>
<evidence type="ECO:0000256" key="2">
    <source>
        <dbReference type="ARBA" id="ARBA00022692"/>
    </source>
</evidence>
<keyword evidence="3 5" id="KW-1133">Transmembrane helix</keyword>
<evidence type="ECO:0000256" key="1">
    <source>
        <dbReference type="ARBA" id="ARBA00004141"/>
    </source>
</evidence>
<evidence type="ECO:0000256" key="3">
    <source>
        <dbReference type="ARBA" id="ARBA00022989"/>
    </source>
</evidence>
<feature type="transmembrane region" description="Helical" evidence="5">
    <location>
        <begin position="208"/>
        <end position="231"/>
    </location>
</feature>
<sequence>MANEKQVAKELLQDSNWLDKIQGVMQDNVFSLFEKFYNGAHDLVYSSASLTAISIIVMFWLLDKLKNGYPTNQELFKAIKYIIILCFIFATLSSYGAYEGALYVLNIPVNMVKGVVGSMFQGQDFGAMITDALNQVENIRKMMWEYGKNEFSSGVNFLGFTIKNPIDALTSRIFTIFAMIPFWIFYIIFFILLVGITAVILISTFMAYLILSTMPIIIPFLIYRGFLPYLWSWYKLYLSYALIAPLSFIALNLAINPIMKLANYENNIGDLFVKQFEYLLTGTITCITAYYIIKKIPNWINAVLGTQMESGAGGVGGALMTGAIAGKTFLGGLTAKSMGKSFLGGAMSGLGRATGGSAGARIASIGAGATANAMKDMGKGVGKIYDTYKKFRGGYATP</sequence>
<feature type="transmembrane region" description="Helical" evidence="5">
    <location>
        <begin position="313"/>
        <end position="333"/>
    </location>
</feature>
<gene>
    <name evidence="6" type="ORF">CUREO_1627</name>
</gene>
<evidence type="ECO:0000313" key="6">
    <source>
        <dbReference type="EMBL" id="AKT91433.1"/>
    </source>
</evidence>
<feature type="transmembrane region" description="Helical" evidence="5">
    <location>
        <begin position="43"/>
        <end position="62"/>
    </location>
</feature>
<dbReference type="Pfam" id="PF04610">
    <property type="entry name" value="TrbL"/>
    <property type="match status" value="1"/>
</dbReference>
<feature type="transmembrane region" description="Helical" evidence="5">
    <location>
        <begin position="173"/>
        <end position="201"/>
    </location>
</feature>
<dbReference type="Proteomes" id="UP000063971">
    <property type="component" value="Chromosome"/>
</dbReference>
<dbReference type="EMBL" id="CP012195">
    <property type="protein sequence ID" value="AKT91433.1"/>
    <property type="molecule type" value="Genomic_DNA"/>
</dbReference>
<proteinExistence type="predicted"/>